<dbReference type="Proteomes" id="UP000521748">
    <property type="component" value="Unassembled WGS sequence"/>
</dbReference>
<evidence type="ECO:0000313" key="1">
    <source>
        <dbReference type="EMBL" id="NYE93921.1"/>
    </source>
</evidence>
<dbReference type="AlphaFoldDB" id="A0A7Y9S596"/>
<dbReference type="InterPro" id="IPR018644">
    <property type="entry name" value="DUF2071"/>
</dbReference>
<dbReference type="EMBL" id="JACBYQ010000001">
    <property type="protein sequence ID" value="NYE93921.1"/>
    <property type="molecule type" value="Genomic_DNA"/>
</dbReference>
<keyword evidence="2" id="KW-1185">Reference proteome</keyword>
<dbReference type="SUPFAM" id="SSF160104">
    <property type="entry name" value="Acetoacetate decarboxylase-like"/>
    <property type="match status" value="1"/>
</dbReference>
<name>A0A7Y9S596_9MICC</name>
<evidence type="ECO:0008006" key="3">
    <source>
        <dbReference type="Google" id="ProtNLM"/>
    </source>
</evidence>
<dbReference type="Pfam" id="PF09844">
    <property type="entry name" value="DUF2071"/>
    <property type="match status" value="1"/>
</dbReference>
<accession>A0A7Y9S596</accession>
<proteinExistence type="predicted"/>
<protein>
    <recommendedName>
        <fullName evidence="3">DUF2071 domain-containing protein</fullName>
    </recommendedName>
</protein>
<reference evidence="1 2" key="1">
    <citation type="submission" date="2020-07" db="EMBL/GenBank/DDBJ databases">
        <title>Sequencing the genomes of 1000 actinobacteria strains.</title>
        <authorList>
            <person name="Klenk H.-P."/>
        </authorList>
    </citation>
    <scope>NUCLEOTIDE SEQUENCE [LARGE SCALE GENOMIC DNA]</scope>
    <source>
        <strain evidence="1 2">DSM 102047</strain>
    </source>
</reference>
<comment type="caution">
    <text evidence="1">The sequence shown here is derived from an EMBL/GenBank/DDBJ whole genome shotgun (WGS) entry which is preliminary data.</text>
</comment>
<dbReference type="InterPro" id="IPR023375">
    <property type="entry name" value="ADC_dom_sf"/>
</dbReference>
<evidence type="ECO:0000313" key="2">
    <source>
        <dbReference type="Proteomes" id="UP000521748"/>
    </source>
</evidence>
<sequence length="234" mass="26016">MALSLESIVERRLLINYRLDPALARRLLPSPFRPQLVRGEAVAGICLIRLGSLRPTGLPQRIGWRAENSAHRIAVEWDGQAGPESGVFILQRHSGSWLPVLAGGRLFPGVHQHANFKVSEKDSHFKVQMSSRQARIKTEVALGGTWRSELFSSPEEASQFFQQGCTGWSPARQTGRFEDMKLQTDRWRTEPGEVLELRSSFFEALPTAAVALDSALVMRHVPVSWSAPEALPVG</sequence>
<gene>
    <name evidence="1" type="ORF">FHU41_000142</name>
</gene>
<dbReference type="RefSeq" id="WP_179387755.1">
    <property type="nucleotide sequence ID" value="NZ_JACBYQ010000001.1"/>
</dbReference>
<organism evidence="1 2">
    <name type="scientific">Psychromicrobium silvestre</name>
    <dbReference type="NCBI Taxonomy" id="1645614"/>
    <lineage>
        <taxon>Bacteria</taxon>
        <taxon>Bacillati</taxon>
        <taxon>Actinomycetota</taxon>
        <taxon>Actinomycetes</taxon>
        <taxon>Micrococcales</taxon>
        <taxon>Micrococcaceae</taxon>
        <taxon>Psychromicrobium</taxon>
    </lineage>
</organism>